<accession>A0A380L2B3</accession>
<proteinExistence type="predicted"/>
<keyword evidence="5" id="KW-1185">Reference proteome</keyword>
<dbReference type="STRING" id="1123307.GCA_000380065_01297"/>
<sequence>MQKRQTETKEMIKQALTELLLEEKFEDISVSKLTRRAGINRGTFYLHYLDKYDMMNKIKCEIISQMHTIFEEDLSPQDLIIRNLTQLKENHSFVYAVYKSNYINLGEVIREFMMTVIKTGDQKKTDHFLDSNFSIPRKYALEVFLSSIEGIILLWIANGAKESPQEIAEIMLQLFNYDAWR</sequence>
<organism evidence="4 5">
    <name type="scientific">Streptococcus massiliensis</name>
    <dbReference type="NCBI Taxonomy" id="313439"/>
    <lineage>
        <taxon>Bacteria</taxon>
        <taxon>Bacillati</taxon>
        <taxon>Bacillota</taxon>
        <taxon>Bacilli</taxon>
        <taxon>Lactobacillales</taxon>
        <taxon>Streptococcaceae</taxon>
        <taxon>Streptococcus</taxon>
    </lineage>
</organism>
<dbReference type="InterPro" id="IPR009057">
    <property type="entry name" value="Homeodomain-like_sf"/>
</dbReference>
<dbReference type="Gene3D" id="1.10.357.10">
    <property type="entry name" value="Tetracycline Repressor, domain 2"/>
    <property type="match status" value="1"/>
</dbReference>
<evidence type="ECO:0000259" key="3">
    <source>
        <dbReference type="PROSITE" id="PS50977"/>
    </source>
</evidence>
<evidence type="ECO:0000256" key="2">
    <source>
        <dbReference type="PROSITE-ProRule" id="PRU00335"/>
    </source>
</evidence>
<dbReference type="PROSITE" id="PS50977">
    <property type="entry name" value="HTH_TETR_2"/>
    <property type="match status" value="1"/>
</dbReference>
<dbReference type="InterPro" id="IPR001647">
    <property type="entry name" value="HTH_TetR"/>
</dbReference>
<dbReference type="Pfam" id="PF00440">
    <property type="entry name" value="TetR_N"/>
    <property type="match status" value="1"/>
</dbReference>
<keyword evidence="1 2" id="KW-0238">DNA-binding</keyword>
<dbReference type="AlphaFoldDB" id="A0A380L2B3"/>
<dbReference type="RefSeq" id="WP_018372001.1">
    <property type="nucleotide sequence ID" value="NZ_UHFR01000005.1"/>
</dbReference>
<feature type="DNA-binding region" description="H-T-H motif" evidence="2">
    <location>
        <begin position="29"/>
        <end position="48"/>
    </location>
</feature>
<dbReference type="Proteomes" id="UP000254634">
    <property type="component" value="Unassembled WGS sequence"/>
</dbReference>
<dbReference type="PANTHER" id="PTHR43479:SF7">
    <property type="entry name" value="TETR-FAMILY TRANSCRIPTIONAL REGULATOR"/>
    <property type="match status" value="1"/>
</dbReference>
<evidence type="ECO:0000313" key="4">
    <source>
        <dbReference type="EMBL" id="SUN77387.1"/>
    </source>
</evidence>
<dbReference type="OrthoDB" id="9810250at2"/>
<gene>
    <name evidence="4" type="ORF">NCTC13765_01912</name>
</gene>
<reference evidence="4" key="1">
    <citation type="submission" date="2018-06" db="EMBL/GenBank/DDBJ databases">
        <authorList>
            <consortium name="Pathogen Informatics"/>
            <person name="Doyle S."/>
        </authorList>
    </citation>
    <scope>NUCLEOTIDE SEQUENCE [LARGE SCALE GENOMIC DNA]</scope>
    <source>
        <strain evidence="4">NCTC13765</strain>
    </source>
</reference>
<evidence type="ECO:0000256" key="1">
    <source>
        <dbReference type="ARBA" id="ARBA00023125"/>
    </source>
</evidence>
<dbReference type="InterPro" id="IPR050624">
    <property type="entry name" value="HTH-type_Tx_Regulator"/>
</dbReference>
<dbReference type="SUPFAM" id="SSF46689">
    <property type="entry name" value="Homeodomain-like"/>
    <property type="match status" value="1"/>
</dbReference>
<dbReference type="EMBL" id="UHFR01000005">
    <property type="protein sequence ID" value="SUN77387.1"/>
    <property type="molecule type" value="Genomic_DNA"/>
</dbReference>
<dbReference type="Pfam" id="PF14278">
    <property type="entry name" value="TetR_C_8"/>
    <property type="match status" value="1"/>
</dbReference>
<protein>
    <submittedName>
        <fullName evidence="4">Putative transcriptional regulator</fullName>
    </submittedName>
</protein>
<name>A0A380L2B3_9STRE</name>
<dbReference type="GO" id="GO:0003677">
    <property type="term" value="F:DNA binding"/>
    <property type="evidence" value="ECO:0007669"/>
    <property type="project" value="UniProtKB-UniRule"/>
</dbReference>
<dbReference type="PANTHER" id="PTHR43479">
    <property type="entry name" value="ACREF/ENVCD OPERON REPRESSOR-RELATED"/>
    <property type="match status" value="1"/>
</dbReference>
<feature type="domain" description="HTH tetR-type" evidence="3">
    <location>
        <begin position="6"/>
        <end position="66"/>
    </location>
</feature>
<evidence type="ECO:0000313" key="5">
    <source>
        <dbReference type="Proteomes" id="UP000254634"/>
    </source>
</evidence>
<dbReference type="InterPro" id="IPR039532">
    <property type="entry name" value="TetR_C_Firmicutes"/>
</dbReference>